<sequence length="103" mass="12192">MAKEAKPRILAQKLKEARLKYMKEHNIDFIKMLELEETEKVKHEAVLVLYNKTFDTSKEMTLEGDYHSLMIGSELIFKGRMEDRIESSNYTLKIKEVKLIDKK</sequence>
<evidence type="ECO:0000313" key="2">
    <source>
        <dbReference type="Proteomes" id="UP000224459"/>
    </source>
</evidence>
<name>A0A1X9I9Q5_9CAUD</name>
<keyword evidence="2" id="KW-1185">Reference proteome</keyword>
<protein>
    <submittedName>
        <fullName evidence="1">Uncharacterized protein</fullName>
    </submittedName>
</protein>
<evidence type="ECO:0000313" key="1">
    <source>
        <dbReference type="EMBL" id="ANT44810.1"/>
    </source>
</evidence>
<dbReference type="Proteomes" id="UP000224459">
    <property type="component" value="Segment"/>
</dbReference>
<dbReference type="EMBL" id="KX171212">
    <property type="protein sequence ID" value="ANT44810.1"/>
    <property type="molecule type" value="Genomic_DNA"/>
</dbReference>
<gene>
    <name evidence="1" type="ORF">vB_SscM-1_146</name>
</gene>
<proteinExistence type="predicted"/>
<reference evidence="2" key="1">
    <citation type="submission" date="2016-04" db="EMBL/GenBank/DDBJ databases">
        <authorList>
            <person name="Gasior T."/>
        </authorList>
    </citation>
    <scope>NUCLEOTIDE SEQUENCE [LARGE SCALE GENOMIC DNA]</scope>
</reference>
<accession>A0A1X9I9Q5</accession>
<organism evidence="1 2">
    <name type="scientific">Staphylococcus phage vB_SscM-1</name>
    <dbReference type="NCBI Taxonomy" id="1868844"/>
    <lineage>
        <taxon>Viruses</taxon>
        <taxon>Duplodnaviria</taxon>
        <taxon>Heunggongvirae</taxon>
        <taxon>Uroviricota</taxon>
        <taxon>Caudoviricetes</taxon>
        <taxon>Herelleviridae</taxon>
        <taxon>Twortvirinae</taxon>
        <taxon>Sciuriunavirus</taxon>
        <taxon>Sciuriunavirus SscM1</taxon>
    </lineage>
</organism>